<evidence type="ECO:0000313" key="2">
    <source>
        <dbReference type="Proteomes" id="UP001139971"/>
    </source>
</evidence>
<dbReference type="Pfam" id="PF07394">
    <property type="entry name" value="DUF1501"/>
    <property type="match status" value="1"/>
</dbReference>
<dbReference type="PANTHER" id="PTHR43737">
    <property type="entry name" value="BLL7424 PROTEIN"/>
    <property type="match status" value="1"/>
</dbReference>
<evidence type="ECO:0000313" key="1">
    <source>
        <dbReference type="EMBL" id="MDC8015495.1"/>
    </source>
</evidence>
<dbReference type="EMBL" id="JAOVZO020000020">
    <property type="protein sequence ID" value="MDC8015495.1"/>
    <property type="molecule type" value="Genomic_DNA"/>
</dbReference>
<organism evidence="1 2">
    <name type="scientific">Tahibacter soli</name>
    <dbReference type="NCBI Taxonomy" id="2983605"/>
    <lineage>
        <taxon>Bacteria</taxon>
        <taxon>Pseudomonadati</taxon>
        <taxon>Pseudomonadota</taxon>
        <taxon>Gammaproteobacteria</taxon>
        <taxon>Lysobacterales</taxon>
        <taxon>Rhodanobacteraceae</taxon>
        <taxon>Tahibacter</taxon>
    </lineage>
</organism>
<dbReference type="InterPro" id="IPR010869">
    <property type="entry name" value="DUF1501"/>
</dbReference>
<dbReference type="Proteomes" id="UP001139971">
    <property type="component" value="Unassembled WGS sequence"/>
</dbReference>
<gene>
    <name evidence="1" type="ORF">OD750_023465</name>
</gene>
<sequence>MIVDRREFLRRCICGALGGASLYSALGTLNLVNAAVANTNGGIFPDYKALVCIFLLGGNDSFNTIVPRSAPHYATYATSRGGLAVPQGQLVAIDPLAGGLPGDGASYGLHPSMPHLATLFNDGHAAVVGNVGTLLWPTTQQQYQGNLVPLPPQLFSHDDQANIWQTSRADDANAAGWGGRVADLLHGGNPNQNLSMLISLAGEALFQRGDTVHQYVMNPYGVEPIEYLDMWQNEGGVAAFNAMNQSGAQANVFERGYARAVNSAIANYGVIGDALDAVGGVTTAFPSSNLGRQLQMVARLIKARAQSTINMRRQIFYVQLGGFDTHGSQLTVHPEILGDLSGSLKAFYDATVELGVADNVTAFTASDFGRTVSINGDGTDHGWGGHHFVVGGAVRGKRFYGRMPSLAQNGNPDDAGYGQLIPTTSVDQYSATLARWFGLTETGIDDVFPNLGRFASRDLGFFSP</sequence>
<protein>
    <submittedName>
        <fullName evidence="1">DUF1501 domain-containing protein</fullName>
    </submittedName>
</protein>
<keyword evidence="2" id="KW-1185">Reference proteome</keyword>
<reference evidence="1" key="1">
    <citation type="submission" date="2023-02" db="EMBL/GenBank/DDBJ databases">
        <title>Tahibacter soli sp. nov. isolated from soil.</title>
        <authorList>
            <person name="Baek J.H."/>
            <person name="Lee J.K."/>
            <person name="Choi D.G."/>
            <person name="Jeon C.O."/>
        </authorList>
    </citation>
    <scope>NUCLEOTIDE SEQUENCE</scope>
    <source>
        <strain evidence="1">BL</strain>
    </source>
</reference>
<dbReference type="AlphaFoldDB" id="A0A9X4BIP1"/>
<proteinExistence type="predicted"/>
<dbReference type="PANTHER" id="PTHR43737:SF1">
    <property type="entry name" value="DUF1501 DOMAIN-CONTAINING PROTEIN"/>
    <property type="match status" value="1"/>
</dbReference>
<name>A0A9X4BIP1_9GAMM</name>
<dbReference type="RefSeq" id="WP_263540685.1">
    <property type="nucleotide sequence ID" value="NZ_JAOVZO020000020.1"/>
</dbReference>
<comment type="caution">
    <text evidence="1">The sequence shown here is derived from an EMBL/GenBank/DDBJ whole genome shotgun (WGS) entry which is preliminary data.</text>
</comment>
<accession>A0A9X4BIP1</accession>